<protein>
    <recommendedName>
        <fullName evidence="11">Phosphoglucomutase</fullName>
        <ecNumber evidence="6">5.4.2.2</ecNumber>
    </recommendedName>
    <alternativeName>
        <fullName evidence="13">Alpha-phosphoglucomutase</fullName>
    </alternativeName>
    <alternativeName>
        <fullName evidence="12">Glucose phosphomutase</fullName>
    </alternativeName>
</protein>
<dbReference type="SUPFAM" id="SSF53738">
    <property type="entry name" value="Phosphoglucomutase, first 3 domains"/>
    <property type="match status" value="3"/>
</dbReference>
<evidence type="ECO:0000259" key="14">
    <source>
        <dbReference type="Pfam" id="PF00408"/>
    </source>
</evidence>
<comment type="pathway">
    <text evidence="3">Glycolipid metabolism; diglucosyl-diacylglycerol biosynthesis.</text>
</comment>
<evidence type="ECO:0000256" key="11">
    <source>
        <dbReference type="ARBA" id="ARBA00039995"/>
    </source>
</evidence>
<dbReference type="Gene3D" id="3.40.120.10">
    <property type="entry name" value="Alpha-D-Glucose-1,6-Bisphosphate, subunit A, domain 3"/>
    <property type="match status" value="3"/>
</dbReference>
<evidence type="ECO:0000256" key="3">
    <source>
        <dbReference type="ARBA" id="ARBA00005164"/>
    </source>
</evidence>
<keyword evidence="10" id="KW-0413">Isomerase</keyword>
<dbReference type="GO" id="GO:0008973">
    <property type="term" value="F:phosphopentomutase activity"/>
    <property type="evidence" value="ECO:0007669"/>
    <property type="project" value="TreeGrafter"/>
</dbReference>
<dbReference type="InterPro" id="IPR005845">
    <property type="entry name" value="A-D-PHexomutase_a/b/a-II"/>
</dbReference>
<dbReference type="Pfam" id="PF02880">
    <property type="entry name" value="PGM_PMM_III"/>
    <property type="match status" value="1"/>
</dbReference>
<evidence type="ECO:0000256" key="12">
    <source>
        <dbReference type="ARBA" id="ARBA00041398"/>
    </source>
</evidence>
<dbReference type="PRINTS" id="PR00509">
    <property type="entry name" value="PGMPMM"/>
</dbReference>
<dbReference type="GO" id="GO:0046872">
    <property type="term" value="F:metal ion binding"/>
    <property type="evidence" value="ECO:0007669"/>
    <property type="project" value="UniProtKB-KW"/>
</dbReference>
<evidence type="ECO:0000259" key="15">
    <source>
        <dbReference type="Pfam" id="PF02878"/>
    </source>
</evidence>
<evidence type="ECO:0000256" key="2">
    <source>
        <dbReference type="ARBA" id="ARBA00001946"/>
    </source>
</evidence>
<comment type="catalytic activity">
    <reaction evidence="1">
        <text>alpha-D-glucose 1-phosphate = alpha-D-glucose 6-phosphate</text>
        <dbReference type="Rhea" id="RHEA:23536"/>
        <dbReference type="ChEBI" id="CHEBI:58225"/>
        <dbReference type="ChEBI" id="CHEBI:58601"/>
        <dbReference type="EC" id="5.4.2.2"/>
    </reaction>
</comment>
<gene>
    <name evidence="18" type="ORF">CfP315_0664</name>
</gene>
<evidence type="ECO:0000259" key="16">
    <source>
        <dbReference type="Pfam" id="PF02879"/>
    </source>
</evidence>
<dbReference type="EMBL" id="AP027924">
    <property type="protein sequence ID" value="BED92082.1"/>
    <property type="molecule type" value="Genomic_DNA"/>
</dbReference>
<dbReference type="CDD" id="cd05799">
    <property type="entry name" value="PGM2"/>
    <property type="match status" value="1"/>
</dbReference>
<dbReference type="Pfam" id="PF02879">
    <property type="entry name" value="PGM_PMM_II"/>
    <property type="match status" value="1"/>
</dbReference>
<dbReference type="AlphaFoldDB" id="A0AA48KYP4"/>
<evidence type="ECO:0000256" key="6">
    <source>
        <dbReference type="ARBA" id="ARBA00012728"/>
    </source>
</evidence>
<dbReference type="InterPro" id="IPR036900">
    <property type="entry name" value="A-D-PHexomutase_C_sf"/>
</dbReference>
<dbReference type="Pfam" id="PF00408">
    <property type="entry name" value="PGM_PMM_IV"/>
    <property type="match status" value="1"/>
</dbReference>
<dbReference type="InterPro" id="IPR005844">
    <property type="entry name" value="A-D-PHexomutase_a/b/a-I"/>
</dbReference>
<dbReference type="KEGG" id="ips:CfP315_0664"/>
<keyword evidence="7" id="KW-0597">Phosphoprotein</keyword>
<reference evidence="18" key="1">
    <citation type="journal article" date="2023" name="ISME J.">
        <title>Emergence of putative energy parasites within Clostridia revealed by genome analysis of a novel endosymbiotic clade.</title>
        <authorList>
            <person name="Takahashi K."/>
            <person name="Kuwahara H."/>
            <person name="Horikawa Y."/>
            <person name="Izawa K."/>
            <person name="Kato D."/>
            <person name="Inagaki T."/>
            <person name="Yuki M."/>
            <person name="Ohkuma M."/>
            <person name="Hongoh Y."/>
        </authorList>
    </citation>
    <scope>NUCLEOTIDE SEQUENCE</scope>
    <source>
        <strain evidence="18">CfP3-15</strain>
    </source>
</reference>
<proteinExistence type="inferred from homology"/>
<accession>A0AA48KYP4</accession>
<evidence type="ECO:0000256" key="10">
    <source>
        <dbReference type="ARBA" id="ARBA00023235"/>
    </source>
</evidence>
<keyword evidence="9" id="KW-0460">Magnesium</keyword>
<dbReference type="GO" id="GO:0004614">
    <property type="term" value="F:phosphoglucomutase activity"/>
    <property type="evidence" value="ECO:0007669"/>
    <property type="project" value="UniProtKB-EC"/>
</dbReference>
<evidence type="ECO:0000256" key="9">
    <source>
        <dbReference type="ARBA" id="ARBA00022842"/>
    </source>
</evidence>
<feature type="domain" description="Alpha-D-phosphohexomutase C-terminal" evidence="14">
    <location>
        <begin position="498"/>
        <end position="542"/>
    </location>
</feature>
<evidence type="ECO:0000256" key="7">
    <source>
        <dbReference type="ARBA" id="ARBA00022553"/>
    </source>
</evidence>
<feature type="domain" description="Alpha-D-phosphohexomutase alpha/beta/alpha" evidence="15">
    <location>
        <begin position="53"/>
        <end position="185"/>
    </location>
</feature>
<dbReference type="Gene3D" id="3.30.310.50">
    <property type="entry name" value="Alpha-D-phosphohexomutase, C-terminal domain"/>
    <property type="match status" value="1"/>
</dbReference>
<evidence type="ECO:0000256" key="4">
    <source>
        <dbReference type="ARBA" id="ARBA00005189"/>
    </source>
</evidence>
<dbReference type="PANTHER" id="PTHR45745:SF1">
    <property type="entry name" value="PHOSPHOGLUCOMUTASE 2B-RELATED"/>
    <property type="match status" value="1"/>
</dbReference>
<keyword evidence="8" id="KW-0479">Metal-binding</keyword>
<comment type="cofactor">
    <cofactor evidence="2">
        <name>Mg(2+)</name>
        <dbReference type="ChEBI" id="CHEBI:18420"/>
    </cofactor>
</comment>
<dbReference type="PANTHER" id="PTHR45745">
    <property type="entry name" value="PHOSPHOMANNOMUTASE 45A"/>
    <property type="match status" value="1"/>
</dbReference>
<sequence>MKNMKMNDLQSISKTKYESWLFNFWEDIDIKNELLSIQNNEIEIYDRFCRDIECGTAGFRAIMGLGTSRINIYTISKVTYALGEVLKEKFLNPIVVIAYDTRKNSSIYAEMAAGVLASQNVSSYIFKHIQPTPLLSFAIRRMNCSAGIMITASHNSSEYNGFKVYGSDGSQMDDTSDIEKKIKNADIFYYKNILSFDEYLKSGLISYVPENIEDDYLNFILGLSSKKGLDINLSYSPLNGCSNKIVCKIFKEIRLNKFSIVDKQQFPDENFTTCPLPNPEESSSFELVLNLAKKNNSDLAILNDPDGDRVGVAVLHNNKYKILDGNSIAAVIFYYLLLINKNKNRKVLIKSIVSGGVIEDLANEYRVEIIETFTGFKHIGKEILNLEKKNRLGEFFFAYEESNGYLFDTNVRDKDGIASSLILCNAADYFKRQNMTLVDVLNKLSRKYGFHLNKKIDFTSRGNIPKNFMKDFKSKFMSKFKNVTGYYDYKNLVYFDGKKIKEINSKFKYDVLVFHLAENQKVIVRPSGTEPKIKFYVLTKSKNYVEAQKKCKKITDFIEDFSVF</sequence>
<dbReference type="InterPro" id="IPR005841">
    <property type="entry name" value="Alpha-D-phosphohexomutase_SF"/>
</dbReference>
<dbReference type="GO" id="GO:0006166">
    <property type="term" value="P:purine ribonucleoside salvage"/>
    <property type="evidence" value="ECO:0007669"/>
    <property type="project" value="TreeGrafter"/>
</dbReference>
<evidence type="ECO:0000256" key="13">
    <source>
        <dbReference type="ARBA" id="ARBA00041467"/>
    </source>
</evidence>
<comment type="similarity">
    <text evidence="5">Belongs to the phosphohexose mutase family.</text>
</comment>
<dbReference type="GO" id="GO:0005975">
    <property type="term" value="P:carbohydrate metabolic process"/>
    <property type="evidence" value="ECO:0007669"/>
    <property type="project" value="InterPro"/>
</dbReference>
<evidence type="ECO:0000256" key="5">
    <source>
        <dbReference type="ARBA" id="ARBA00010231"/>
    </source>
</evidence>
<evidence type="ECO:0000259" key="17">
    <source>
        <dbReference type="Pfam" id="PF02880"/>
    </source>
</evidence>
<comment type="pathway">
    <text evidence="4">Lipid metabolism.</text>
</comment>
<organism evidence="18">
    <name type="scientific">Candidatus Improbicoccus pseudotrichonymphae</name>
    <dbReference type="NCBI Taxonomy" id="3033792"/>
    <lineage>
        <taxon>Bacteria</taxon>
        <taxon>Bacillati</taxon>
        <taxon>Bacillota</taxon>
        <taxon>Clostridia</taxon>
        <taxon>Candidatus Improbicoccus</taxon>
    </lineage>
</organism>
<dbReference type="InterPro" id="IPR016055">
    <property type="entry name" value="A-D-PHexomutase_a/b/a-I/II/III"/>
</dbReference>
<evidence type="ECO:0000256" key="1">
    <source>
        <dbReference type="ARBA" id="ARBA00000443"/>
    </source>
</evidence>
<evidence type="ECO:0000256" key="8">
    <source>
        <dbReference type="ARBA" id="ARBA00022723"/>
    </source>
</evidence>
<dbReference type="InterPro" id="IPR005843">
    <property type="entry name" value="A-D-PHexomutase_C"/>
</dbReference>
<dbReference type="Proteomes" id="UP001337580">
    <property type="component" value="Chromosome"/>
</dbReference>
<dbReference type="InterPro" id="IPR005846">
    <property type="entry name" value="A-D-PHexomutase_a/b/a-III"/>
</dbReference>
<feature type="domain" description="Alpha-D-phosphohexomutase alpha/beta/alpha" evidence="17">
    <location>
        <begin position="324"/>
        <end position="447"/>
    </location>
</feature>
<feature type="domain" description="Alpha-D-phosphohexomutase alpha/beta/alpha" evidence="16">
    <location>
        <begin position="215"/>
        <end position="313"/>
    </location>
</feature>
<dbReference type="EC" id="5.4.2.2" evidence="6"/>
<name>A0AA48KYP4_9FIRM</name>
<evidence type="ECO:0000313" key="18">
    <source>
        <dbReference type="EMBL" id="BED92082.1"/>
    </source>
</evidence>
<dbReference type="SUPFAM" id="SSF55957">
    <property type="entry name" value="Phosphoglucomutase, C-terminal domain"/>
    <property type="match status" value="1"/>
</dbReference>
<dbReference type="Pfam" id="PF02878">
    <property type="entry name" value="PGM_PMM_I"/>
    <property type="match status" value="1"/>
</dbReference>